<dbReference type="CDD" id="cd00882">
    <property type="entry name" value="Ras_like_GTPase"/>
    <property type="match status" value="1"/>
</dbReference>
<dbReference type="InterPro" id="IPR027417">
    <property type="entry name" value="P-loop_NTPase"/>
</dbReference>
<dbReference type="PRINTS" id="PR00449">
    <property type="entry name" value="RASTRNSFRMNG"/>
</dbReference>
<organism evidence="2 3">
    <name type="scientific">Hornefia porci</name>
    <dbReference type="NCBI Taxonomy" id="2652292"/>
    <lineage>
        <taxon>Bacteria</taxon>
        <taxon>Bacillati</taxon>
        <taxon>Bacillota</taxon>
        <taxon>Clostridia</taxon>
        <taxon>Peptostreptococcales</taxon>
        <taxon>Anaerovoracaceae</taxon>
        <taxon>Hornefia</taxon>
    </lineage>
</organism>
<evidence type="ECO:0000313" key="2">
    <source>
        <dbReference type="EMBL" id="OLR55131.1"/>
    </source>
</evidence>
<keyword evidence="1" id="KW-0547">Nucleotide-binding</keyword>
<dbReference type="PANTHER" id="PTHR40453">
    <property type="entry name" value="PROTEIN YOEF"/>
    <property type="match status" value="1"/>
</dbReference>
<reference evidence="2 3" key="1">
    <citation type="journal article" date="2016" name="Appl. Environ. Microbiol.">
        <title>Function and Phylogeny of Bacterial Butyryl Coenzyme A:Acetate Transferases and Their Diversity in the Proximal Colon of Swine.</title>
        <authorList>
            <person name="Trachsel J."/>
            <person name="Bayles D.O."/>
            <person name="Looft T."/>
            <person name="Levine U.Y."/>
            <person name="Allen H.K."/>
        </authorList>
    </citation>
    <scope>NUCLEOTIDE SEQUENCE [LARGE SCALE GENOMIC DNA]</scope>
    <source>
        <strain evidence="2 3">68-3-10</strain>
    </source>
</reference>
<name>A0A1Q9JGA4_9FIRM</name>
<proteinExistence type="inferred from homology"/>
<dbReference type="OrthoDB" id="6179at2"/>
<dbReference type="Gene3D" id="3.40.50.300">
    <property type="entry name" value="P-loop containing nucleotide triphosphate hydrolases"/>
    <property type="match status" value="1"/>
</dbReference>
<dbReference type="STRING" id="1261640.BHK98_03065"/>
<dbReference type="Proteomes" id="UP000187404">
    <property type="component" value="Unassembled WGS sequence"/>
</dbReference>
<comment type="similarity">
    <text evidence="1">Belongs to the EutP/PduV family.</text>
</comment>
<dbReference type="RefSeq" id="WP_075712132.1">
    <property type="nucleotide sequence ID" value="NZ_MJIE01000001.1"/>
</dbReference>
<dbReference type="Pfam" id="PF10662">
    <property type="entry name" value="PduV-EutP"/>
    <property type="match status" value="1"/>
</dbReference>
<dbReference type="GeneID" id="303114512"/>
<dbReference type="GO" id="GO:0005524">
    <property type="term" value="F:ATP binding"/>
    <property type="evidence" value="ECO:0007669"/>
    <property type="project" value="UniProtKB-UniRule"/>
</dbReference>
<dbReference type="SUPFAM" id="SSF52540">
    <property type="entry name" value="P-loop containing nucleoside triphosphate hydrolases"/>
    <property type="match status" value="1"/>
</dbReference>
<accession>A0A1Q9JGA4</accession>
<dbReference type="GO" id="GO:0006576">
    <property type="term" value="P:biogenic amine metabolic process"/>
    <property type="evidence" value="ECO:0007669"/>
    <property type="project" value="InterPro"/>
</dbReference>
<keyword evidence="3" id="KW-1185">Reference proteome</keyword>
<dbReference type="EMBL" id="MJIE01000001">
    <property type="protein sequence ID" value="OLR55131.1"/>
    <property type="molecule type" value="Genomic_DNA"/>
</dbReference>
<evidence type="ECO:0000313" key="3">
    <source>
        <dbReference type="Proteomes" id="UP000187404"/>
    </source>
</evidence>
<dbReference type="InterPro" id="IPR012381">
    <property type="entry name" value="EutP_PduV"/>
</dbReference>
<protein>
    <submittedName>
        <fullName evidence="2">Ethanolamine utilization protein EutP</fullName>
    </submittedName>
</protein>
<comment type="caution">
    <text evidence="2">The sequence shown here is derived from an EMBL/GenBank/DDBJ whole genome shotgun (WGS) entry which is preliminary data.</text>
</comment>
<dbReference type="AlphaFoldDB" id="A0A1Q9JGA4"/>
<sequence>MRKIMVIGTGKSGKTALVDAINGEKRPPRKTQDMIFGKYTIDVPGAYLENPWMYKHLISAAQNNAGHILILVDQSNPVDKYSHGFAKVFRYPVTGVITKCDLHPENEETCRKQLKYIGVEEPYFRVSVKTGEGIEELKEYVLKDIIERSKKHEIHNGR</sequence>
<gene>
    <name evidence="2" type="ORF">BHK98_03065</name>
</gene>
<dbReference type="PANTHER" id="PTHR40453:SF1">
    <property type="entry name" value="PROTEIN YOEF"/>
    <property type="match status" value="1"/>
</dbReference>
<evidence type="ECO:0000256" key="1">
    <source>
        <dbReference type="PIRNR" id="PIRNR036409"/>
    </source>
</evidence>
<dbReference type="PIRSF" id="PIRSF036409">
    <property type="entry name" value="EutP_PduV"/>
    <property type="match status" value="1"/>
</dbReference>